<keyword evidence="2" id="KW-0812">Transmembrane</keyword>
<dbReference type="RefSeq" id="WP_187715048.1">
    <property type="nucleotide sequence ID" value="NZ_BAABJC010000001.1"/>
</dbReference>
<evidence type="ECO:0000256" key="1">
    <source>
        <dbReference type="SAM" id="MobiDB-lite"/>
    </source>
</evidence>
<reference evidence="3 4" key="1">
    <citation type="submission" date="2020-08" db="EMBL/GenBank/DDBJ databases">
        <title>Genome sequence of Sphingomonas daechungensis KACC 18115T.</title>
        <authorList>
            <person name="Hyun D.-W."/>
            <person name="Bae J.-W."/>
        </authorList>
    </citation>
    <scope>NUCLEOTIDE SEQUENCE [LARGE SCALE GENOMIC DNA]</scope>
    <source>
        <strain evidence="3 4">KACC 18115</strain>
    </source>
</reference>
<keyword evidence="2" id="KW-0472">Membrane</keyword>
<organism evidence="3 4">
    <name type="scientific">Sphingomonas daechungensis</name>
    <dbReference type="NCBI Taxonomy" id="1176646"/>
    <lineage>
        <taxon>Bacteria</taxon>
        <taxon>Pseudomonadati</taxon>
        <taxon>Pseudomonadota</taxon>
        <taxon>Alphaproteobacteria</taxon>
        <taxon>Sphingomonadales</taxon>
        <taxon>Sphingomonadaceae</taxon>
        <taxon>Sphingomonas</taxon>
    </lineage>
</organism>
<name>A0ABX6T7I2_9SPHN</name>
<evidence type="ECO:0000313" key="3">
    <source>
        <dbReference type="EMBL" id="QNP43623.1"/>
    </source>
</evidence>
<evidence type="ECO:0008006" key="5">
    <source>
        <dbReference type="Google" id="ProtNLM"/>
    </source>
</evidence>
<sequence>MRKFHYRAGKNAMAALFMGALTIFCAMLWWRSGGVFSLAGFLLFGAGAAKGATDAMSSEPALAFGDEGLRVRTATGVQQAGWKDVQHIGLEVFTYRYWGIIPIAKHENLVIKIDGGLFGARRLRLSANAIELPPGGAVALVALLQAAHVAAVGVTGVAMKGAGENGWGAAPARPTPEQQAGFDPDAALARYMARKAEGEPGPMAEVSPIAAPAASTMQARPAFGRKGL</sequence>
<feature type="transmembrane region" description="Helical" evidence="2">
    <location>
        <begin position="12"/>
        <end position="30"/>
    </location>
</feature>
<dbReference type="EMBL" id="CP060780">
    <property type="protein sequence ID" value="QNP43623.1"/>
    <property type="molecule type" value="Genomic_DNA"/>
</dbReference>
<evidence type="ECO:0000313" key="4">
    <source>
        <dbReference type="Proteomes" id="UP000516134"/>
    </source>
</evidence>
<accession>A0ABX6T7I2</accession>
<keyword evidence="2" id="KW-1133">Transmembrane helix</keyword>
<feature type="region of interest" description="Disordered" evidence="1">
    <location>
        <begin position="199"/>
        <end position="228"/>
    </location>
</feature>
<gene>
    <name evidence="3" type="ORF">H9L15_02555</name>
</gene>
<protein>
    <recommendedName>
        <fullName evidence="5">PH domain-containing protein</fullName>
    </recommendedName>
</protein>
<dbReference type="Proteomes" id="UP000516134">
    <property type="component" value="Chromosome"/>
</dbReference>
<proteinExistence type="predicted"/>
<evidence type="ECO:0000256" key="2">
    <source>
        <dbReference type="SAM" id="Phobius"/>
    </source>
</evidence>
<keyword evidence="4" id="KW-1185">Reference proteome</keyword>